<reference evidence="1 2" key="1">
    <citation type="submission" date="2018-01" db="EMBL/GenBank/DDBJ databases">
        <title>The draft genome of an aniline degradation strain ANB-1.</title>
        <authorList>
            <person name="Zhang L."/>
            <person name="Jiang J."/>
        </authorList>
    </citation>
    <scope>NUCLEOTIDE SEQUENCE [LARGE SCALE GENOMIC DNA]</scope>
    <source>
        <strain evidence="1 2">ANB-1</strain>
    </source>
</reference>
<evidence type="ECO:0000313" key="2">
    <source>
        <dbReference type="Proteomes" id="UP000235994"/>
    </source>
</evidence>
<dbReference type="InterPro" id="IPR010265">
    <property type="entry name" value="Phage_lambda_TipM"/>
</dbReference>
<dbReference type="EMBL" id="POQS01000006">
    <property type="protein sequence ID" value="PND31550.1"/>
    <property type="molecule type" value="Genomic_DNA"/>
</dbReference>
<protein>
    <submittedName>
        <fullName evidence="1">Phage tail protein</fullName>
    </submittedName>
</protein>
<organism evidence="1 2">
    <name type="scientific">Achromobacter pulmonis</name>
    <dbReference type="NCBI Taxonomy" id="1389932"/>
    <lineage>
        <taxon>Bacteria</taxon>
        <taxon>Pseudomonadati</taxon>
        <taxon>Pseudomonadota</taxon>
        <taxon>Betaproteobacteria</taxon>
        <taxon>Burkholderiales</taxon>
        <taxon>Alcaligenaceae</taxon>
        <taxon>Achromobacter</taxon>
    </lineage>
</organism>
<dbReference type="AlphaFoldDB" id="A0A2N8KDM0"/>
<sequence>MTVVEIFSWCPRKNPRGDVRFRALKAQFGDGYSQDAEDGINSRSETWPLEFFGTESEILPIKAFLDRHGTWKGFLWTPPMGQQAVFLMEQGYSPVPIGGGWFTLTVTFKQKFKP</sequence>
<keyword evidence="2" id="KW-1185">Reference proteome</keyword>
<dbReference type="Pfam" id="PF05939">
    <property type="entry name" value="Phage_min_tail"/>
    <property type="match status" value="1"/>
</dbReference>
<proteinExistence type="predicted"/>
<evidence type="ECO:0000313" key="1">
    <source>
        <dbReference type="EMBL" id="PND31550.1"/>
    </source>
</evidence>
<gene>
    <name evidence="1" type="ORF">C1I89_22180</name>
</gene>
<comment type="caution">
    <text evidence="1">The sequence shown here is derived from an EMBL/GenBank/DDBJ whole genome shotgun (WGS) entry which is preliminary data.</text>
</comment>
<accession>A0A2N8KDM0</accession>
<dbReference type="Proteomes" id="UP000235994">
    <property type="component" value="Unassembled WGS sequence"/>
</dbReference>
<name>A0A2N8KDM0_9BURK</name>